<sequence>MKGFFEQLGPKTKVKHGDVTFDLPILYFRDDFFALFYSADFQRVKMLMPSEQLHPVLISKTKAVVGICAFNYMATSIDSYGEVAVVIPAVYGQKSPLLIMPLLLEAYYKGFGNLVLHLPVTTKQARDAGRGEWGYTKFIADMHFTYTPEYLTCRMFEKKEHILTLKVCKRGIKLKDKKPLITYSVKNGSLIKTTIPQRGIHRSSLMPWGSSIQLGKHPVSESIGNLGLSPRPLMSRYYLERSAILPAGTVIEDEVKSLDGYFGTNRKGKHTVAYSEEDEGS</sequence>
<evidence type="ECO:0000313" key="2">
    <source>
        <dbReference type="Proteomes" id="UP001594351"/>
    </source>
</evidence>
<name>A0ABV6YSY2_UNCC1</name>
<gene>
    <name evidence="1" type="ORF">ACFL27_03715</name>
</gene>
<dbReference type="Proteomes" id="UP001594351">
    <property type="component" value="Unassembled WGS sequence"/>
</dbReference>
<proteinExistence type="predicted"/>
<dbReference type="Pfam" id="PF06314">
    <property type="entry name" value="ADC"/>
    <property type="match status" value="1"/>
</dbReference>
<dbReference type="SUPFAM" id="SSF160104">
    <property type="entry name" value="Acetoacetate decarboxylase-like"/>
    <property type="match status" value="1"/>
</dbReference>
<reference evidence="1 2" key="1">
    <citation type="submission" date="2024-09" db="EMBL/GenBank/DDBJ databases">
        <title>Laminarin stimulates single cell rates of sulfate reduction while oxygen inhibits transcriptomic activity in coastal marine sediment.</title>
        <authorList>
            <person name="Lindsay M."/>
            <person name="Orcutt B."/>
            <person name="Emerson D."/>
            <person name="Stepanauskas R."/>
            <person name="D'Angelo T."/>
        </authorList>
    </citation>
    <scope>NUCLEOTIDE SEQUENCE [LARGE SCALE GENOMIC DNA]</scope>
    <source>
        <strain evidence="1">SAG AM-311-K15</strain>
    </source>
</reference>
<organism evidence="1 2">
    <name type="scientific">candidate division CSSED10-310 bacterium</name>
    <dbReference type="NCBI Taxonomy" id="2855610"/>
    <lineage>
        <taxon>Bacteria</taxon>
        <taxon>Bacteria division CSSED10-310</taxon>
    </lineage>
</organism>
<accession>A0ABV6YSY2</accession>
<protein>
    <submittedName>
        <fullName evidence="1">Acetoacetate decarboxylase family protein</fullName>
    </submittedName>
</protein>
<dbReference type="Gene3D" id="2.40.400.10">
    <property type="entry name" value="Acetoacetate decarboxylase-like"/>
    <property type="match status" value="1"/>
</dbReference>
<dbReference type="InterPro" id="IPR023375">
    <property type="entry name" value="ADC_dom_sf"/>
</dbReference>
<keyword evidence="2" id="KW-1185">Reference proteome</keyword>
<evidence type="ECO:0000313" key="1">
    <source>
        <dbReference type="EMBL" id="MFC1849296.1"/>
    </source>
</evidence>
<dbReference type="EMBL" id="JBHPBY010000031">
    <property type="protein sequence ID" value="MFC1849296.1"/>
    <property type="molecule type" value="Genomic_DNA"/>
</dbReference>
<dbReference type="InterPro" id="IPR010451">
    <property type="entry name" value="Acetoacetate_decarboxylase"/>
</dbReference>
<comment type="caution">
    <text evidence="1">The sequence shown here is derived from an EMBL/GenBank/DDBJ whole genome shotgun (WGS) entry which is preliminary data.</text>
</comment>